<evidence type="ECO:0000313" key="11">
    <source>
        <dbReference type="Proteomes" id="UP000254808"/>
    </source>
</evidence>
<dbReference type="Gene3D" id="3.40.50.960">
    <property type="entry name" value="Lumazine/riboflavin synthase"/>
    <property type="match status" value="1"/>
</dbReference>
<dbReference type="NCBIfam" id="NF000812">
    <property type="entry name" value="PRK00061.1-4"/>
    <property type="match status" value="1"/>
</dbReference>
<dbReference type="GO" id="GO:0009349">
    <property type="term" value="C:riboflavin synthase complex"/>
    <property type="evidence" value="ECO:0007669"/>
    <property type="project" value="UniProtKB-UniRule"/>
</dbReference>
<dbReference type="OrthoDB" id="9809709at2"/>
<feature type="binding site" evidence="9">
    <location>
        <begin position="58"/>
        <end position="60"/>
    </location>
    <ligand>
        <name>5-amino-6-(D-ribitylamino)uracil</name>
        <dbReference type="ChEBI" id="CHEBI:15934"/>
    </ligand>
</feature>
<dbReference type="Proteomes" id="UP000254808">
    <property type="component" value="Chromosome"/>
</dbReference>
<evidence type="ECO:0000256" key="8">
    <source>
        <dbReference type="ARBA" id="ARBA00072606"/>
    </source>
</evidence>
<evidence type="ECO:0000256" key="2">
    <source>
        <dbReference type="ARBA" id="ARBA00007424"/>
    </source>
</evidence>
<sequence>MAIKEIEGKLNYSKGNVGILVSRWNHFITDRLRDGAIHSLKKHGYSEEQITVAYCPGSYEIPLAAQKMAETGKFDAIIAIGVVIRGATAHFDFVAGAANSGVLNVNHSTGIPVIFGVLTTDTIEQAIERAGTKAGNKGEEAAMTAIEMMSLLEQFREL</sequence>
<dbReference type="Pfam" id="PF00885">
    <property type="entry name" value="DMRL_synthase"/>
    <property type="match status" value="1"/>
</dbReference>
<accession>A0A345UMS9</accession>
<comment type="pathway">
    <text evidence="1 9">Cofactor biosynthesis; riboflavin biosynthesis; riboflavin from 2-hydroxy-3-oxobutyl phosphate and 5-amino-6-(D-ribitylamino)uracil: step 1/2.</text>
</comment>
<evidence type="ECO:0000313" key="10">
    <source>
        <dbReference type="EMBL" id="AXJ01781.1"/>
    </source>
</evidence>
<dbReference type="EMBL" id="CP027806">
    <property type="protein sequence ID" value="AXJ01781.1"/>
    <property type="molecule type" value="Genomic_DNA"/>
</dbReference>
<evidence type="ECO:0000256" key="7">
    <source>
        <dbReference type="ARBA" id="ARBA00058151"/>
    </source>
</evidence>
<evidence type="ECO:0000256" key="5">
    <source>
        <dbReference type="ARBA" id="ARBA00022679"/>
    </source>
</evidence>
<keyword evidence="4 9" id="KW-0686">Riboflavin biosynthesis</keyword>
<keyword evidence="5 9" id="KW-0808">Transferase</keyword>
<dbReference type="UniPathway" id="UPA00275">
    <property type="reaction ID" value="UER00404"/>
</dbReference>
<dbReference type="PANTHER" id="PTHR21058:SF0">
    <property type="entry name" value="6,7-DIMETHYL-8-RIBITYLLUMAZINE SYNTHASE"/>
    <property type="match status" value="1"/>
</dbReference>
<evidence type="ECO:0000256" key="9">
    <source>
        <dbReference type="HAMAP-Rule" id="MF_00178"/>
    </source>
</evidence>
<feature type="binding site" evidence="9">
    <location>
        <position position="129"/>
    </location>
    <ligand>
        <name>(2S)-2-hydroxy-3-oxobutyl phosphate</name>
        <dbReference type="ChEBI" id="CHEBI:58830"/>
    </ligand>
</feature>
<feature type="binding site" evidence="9">
    <location>
        <begin position="82"/>
        <end position="84"/>
    </location>
    <ligand>
        <name>5-amino-6-(D-ribitylamino)uracil</name>
        <dbReference type="ChEBI" id="CHEBI:15934"/>
    </ligand>
</feature>
<dbReference type="FunFam" id="3.40.50.960:FF:000001">
    <property type="entry name" value="6,7-dimethyl-8-ribityllumazine synthase"/>
    <property type="match status" value="1"/>
</dbReference>
<feature type="binding site" evidence="9">
    <location>
        <position position="24"/>
    </location>
    <ligand>
        <name>5-amino-6-(D-ribitylamino)uracil</name>
        <dbReference type="ChEBI" id="CHEBI:15934"/>
    </ligand>
</feature>
<dbReference type="HAMAP" id="MF_00178">
    <property type="entry name" value="Lumazine_synth"/>
    <property type="match status" value="1"/>
</dbReference>
<dbReference type="InterPro" id="IPR034964">
    <property type="entry name" value="LS"/>
</dbReference>
<evidence type="ECO:0000256" key="3">
    <source>
        <dbReference type="ARBA" id="ARBA00012664"/>
    </source>
</evidence>
<dbReference type="InterPro" id="IPR002180">
    <property type="entry name" value="LS/RS"/>
</dbReference>
<comment type="similarity">
    <text evidence="2 9">Belongs to the DMRL synthase family.</text>
</comment>
<dbReference type="SUPFAM" id="SSF52121">
    <property type="entry name" value="Lumazine synthase"/>
    <property type="match status" value="1"/>
</dbReference>
<name>A0A345UMS9_9BACT</name>
<feature type="binding site" evidence="9">
    <location>
        <begin position="87"/>
        <end position="88"/>
    </location>
    <ligand>
        <name>(2S)-2-hydroxy-3-oxobutyl phosphate</name>
        <dbReference type="ChEBI" id="CHEBI:58830"/>
    </ligand>
</feature>
<dbReference type="RefSeq" id="WP_114984938.1">
    <property type="nucleotide sequence ID" value="NZ_CP027806.1"/>
</dbReference>
<reference evidence="10 11" key="1">
    <citation type="submission" date="2018-03" db="EMBL/GenBank/DDBJ databases">
        <title>Phenotypic and genomic properties of Cyclonatronum proteinivorum gen. nov., sp. nov., a haloalkaliphilic bacteroidete from soda lakes possessing Na+-translocating rhodopsin.</title>
        <authorList>
            <person name="Toshchakov S.V."/>
            <person name="Korzhenkov A."/>
            <person name="Samarov N.I."/>
            <person name="Kublanov I.V."/>
            <person name="Muntyan M.S."/>
            <person name="Sorokin D.Y."/>
        </authorList>
    </citation>
    <scope>NUCLEOTIDE SEQUENCE [LARGE SCALE GENOMIC DNA]</scope>
    <source>
        <strain evidence="10 11">Omega</strain>
    </source>
</reference>
<evidence type="ECO:0000256" key="1">
    <source>
        <dbReference type="ARBA" id="ARBA00004917"/>
    </source>
</evidence>
<evidence type="ECO:0000256" key="4">
    <source>
        <dbReference type="ARBA" id="ARBA00022619"/>
    </source>
</evidence>
<proteinExistence type="inferred from homology"/>
<feature type="binding site" evidence="9">
    <location>
        <position position="115"/>
    </location>
    <ligand>
        <name>5-amino-6-(D-ribitylamino)uracil</name>
        <dbReference type="ChEBI" id="CHEBI:15934"/>
    </ligand>
</feature>
<gene>
    <name evidence="9" type="primary">ribH</name>
    <name evidence="10" type="ORF">CYPRO_2539</name>
</gene>
<comment type="function">
    <text evidence="7 9">Catalyzes the formation of 6,7-dimethyl-8-ribityllumazine by condensation of 5-amino-6-(D-ribitylamino)uracil with 3,4-dihydroxy-2-butanone 4-phosphate. This is the penultimate step in the biosynthesis of riboflavin.</text>
</comment>
<feature type="active site" description="Proton donor" evidence="9">
    <location>
        <position position="90"/>
    </location>
</feature>
<dbReference type="CDD" id="cd09209">
    <property type="entry name" value="Lumazine_synthase-I"/>
    <property type="match status" value="1"/>
</dbReference>
<keyword evidence="11" id="KW-1185">Reference proteome</keyword>
<dbReference type="InterPro" id="IPR036467">
    <property type="entry name" value="LS/RS_sf"/>
</dbReference>
<dbReference type="PANTHER" id="PTHR21058">
    <property type="entry name" value="6,7-DIMETHYL-8-RIBITYLLUMAZINE SYNTHASE DMRL SYNTHASE LUMAZINE SYNTHASE"/>
    <property type="match status" value="1"/>
</dbReference>
<dbReference type="EC" id="2.5.1.78" evidence="3 9"/>
<protein>
    <recommendedName>
        <fullName evidence="8 9">6,7-dimethyl-8-ribityllumazine synthase</fullName>
        <shortName evidence="9">DMRL synthase</shortName>
        <shortName evidence="9">LS</shortName>
        <shortName evidence="9">Lumazine synthase</shortName>
        <ecNumber evidence="3 9">2.5.1.78</ecNumber>
    </recommendedName>
</protein>
<organism evidence="10 11">
    <name type="scientific">Cyclonatronum proteinivorum</name>
    <dbReference type="NCBI Taxonomy" id="1457365"/>
    <lineage>
        <taxon>Bacteria</taxon>
        <taxon>Pseudomonadati</taxon>
        <taxon>Balneolota</taxon>
        <taxon>Balneolia</taxon>
        <taxon>Balneolales</taxon>
        <taxon>Cyclonatronaceae</taxon>
        <taxon>Cyclonatronum</taxon>
    </lineage>
</organism>
<comment type="catalytic activity">
    <reaction evidence="6 9">
        <text>(2S)-2-hydroxy-3-oxobutyl phosphate + 5-amino-6-(D-ribitylamino)uracil = 6,7-dimethyl-8-(1-D-ribityl)lumazine + phosphate + 2 H2O + H(+)</text>
        <dbReference type="Rhea" id="RHEA:26152"/>
        <dbReference type="ChEBI" id="CHEBI:15377"/>
        <dbReference type="ChEBI" id="CHEBI:15378"/>
        <dbReference type="ChEBI" id="CHEBI:15934"/>
        <dbReference type="ChEBI" id="CHEBI:43474"/>
        <dbReference type="ChEBI" id="CHEBI:58201"/>
        <dbReference type="ChEBI" id="CHEBI:58830"/>
        <dbReference type="EC" id="2.5.1.78"/>
    </reaction>
</comment>
<dbReference type="KEGG" id="cprv:CYPRO_2539"/>
<dbReference type="NCBIfam" id="TIGR00114">
    <property type="entry name" value="lumazine-synth"/>
    <property type="match status" value="1"/>
</dbReference>
<dbReference type="GO" id="GO:0000906">
    <property type="term" value="F:6,7-dimethyl-8-ribityllumazine synthase activity"/>
    <property type="evidence" value="ECO:0007669"/>
    <property type="project" value="UniProtKB-UniRule"/>
</dbReference>
<dbReference type="GO" id="GO:0005829">
    <property type="term" value="C:cytosol"/>
    <property type="evidence" value="ECO:0007669"/>
    <property type="project" value="TreeGrafter"/>
</dbReference>
<dbReference type="GO" id="GO:0009231">
    <property type="term" value="P:riboflavin biosynthetic process"/>
    <property type="evidence" value="ECO:0007669"/>
    <property type="project" value="UniProtKB-UniRule"/>
</dbReference>
<dbReference type="AlphaFoldDB" id="A0A345UMS9"/>
<evidence type="ECO:0000256" key="6">
    <source>
        <dbReference type="ARBA" id="ARBA00048785"/>
    </source>
</evidence>